<dbReference type="AlphaFoldDB" id="M8ANP9"/>
<proteinExistence type="predicted"/>
<name>M8ANP9_TRIUA</name>
<dbReference type="EMBL" id="KD027843">
    <property type="protein sequence ID" value="EMS66730.1"/>
    <property type="molecule type" value="Genomic_DNA"/>
</dbReference>
<gene>
    <name evidence="1" type="ORF">TRIUR3_04928</name>
</gene>
<reference evidence="1" key="1">
    <citation type="journal article" date="2013" name="Nature">
        <title>Draft genome of the wheat A-genome progenitor Triticum urartu.</title>
        <authorList>
            <person name="Ling H.Q."/>
            <person name="Zhao S."/>
            <person name="Liu D."/>
            <person name="Wang J."/>
            <person name="Sun H."/>
            <person name="Zhang C."/>
            <person name="Fan H."/>
            <person name="Li D."/>
            <person name="Dong L."/>
            <person name="Tao Y."/>
            <person name="Gao C."/>
            <person name="Wu H."/>
            <person name="Li Y."/>
            <person name="Cui Y."/>
            <person name="Guo X."/>
            <person name="Zheng S."/>
            <person name="Wang B."/>
            <person name="Yu K."/>
            <person name="Liang Q."/>
            <person name="Yang W."/>
            <person name="Lou X."/>
            <person name="Chen J."/>
            <person name="Feng M."/>
            <person name="Jian J."/>
            <person name="Zhang X."/>
            <person name="Luo G."/>
            <person name="Jiang Y."/>
            <person name="Liu J."/>
            <person name="Wang Z."/>
            <person name="Sha Y."/>
            <person name="Zhang B."/>
            <person name="Wu H."/>
            <person name="Tang D."/>
            <person name="Shen Q."/>
            <person name="Xue P."/>
            <person name="Zou S."/>
            <person name="Wang X."/>
            <person name="Liu X."/>
            <person name="Wang F."/>
            <person name="Yang Y."/>
            <person name="An X."/>
            <person name="Dong Z."/>
            <person name="Zhang K."/>
            <person name="Zhang X."/>
            <person name="Luo M.C."/>
            <person name="Dvorak J."/>
            <person name="Tong Y."/>
            <person name="Wang J."/>
            <person name="Yang H."/>
            <person name="Li Z."/>
            <person name="Wang D."/>
            <person name="Zhang A."/>
            <person name="Wang J."/>
        </authorList>
    </citation>
    <scope>NUCLEOTIDE SEQUENCE</scope>
</reference>
<accession>M8ANP9</accession>
<evidence type="ECO:0000313" key="1">
    <source>
        <dbReference type="EMBL" id="EMS66730.1"/>
    </source>
</evidence>
<protein>
    <submittedName>
        <fullName evidence="1">Uncharacterized protein</fullName>
    </submittedName>
</protein>
<sequence>MGKKIYGIIGWDPVGNGCAKLKMGSFGAVTVLREIITRLRCCCCKVIVYLNIDDAGV</sequence>
<organism evidence="1">
    <name type="scientific">Triticum urartu</name>
    <name type="common">Red wild einkorn</name>
    <name type="synonym">Crithodium urartu</name>
    <dbReference type="NCBI Taxonomy" id="4572"/>
    <lineage>
        <taxon>Eukaryota</taxon>
        <taxon>Viridiplantae</taxon>
        <taxon>Streptophyta</taxon>
        <taxon>Embryophyta</taxon>
        <taxon>Tracheophyta</taxon>
        <taxon>Spermatophyta</taxon>
        <taxon>Magnoliopsida</taxon>
        <taxon>Liliopsida</taxon>
        <taxon>Poales</taxon>
        <taxon>Poaceae</taxon>
        <taxon>BOP clade</taxon>
        <taxon>Pooideae</taxon>
        <taxon>Triticodae</taxon>
        <taxon>Triticeae</taxon>
        <taxon>Triticinae</taxon>
        <taxon>Triticum</taxon>
    </lineage>
</organism>